<name>A0A4Q7L6P1_9PSEU</name>
<evidence type="ECO:0000313" key="5">
    <source>
        <dbReference type="EMBL" id="RZS44271.1"/>
    </source>
</evidence>
<evidence type="ECO:0000256" key="3">
    <source>
        <dbReference type="ARBA" id="ARBA00023163"/>
    </source>
</evidence>
<dbReference type="GO" id="GO:0003677">
    <property type="term" value="F:DNA binding"/>
    <property type="evidence" value="ECO:0007669"/>
    <property type="project" value="UniProtKB-KW"/>
</dbReference>
<dbReference type="InterPro" id="IPR011991">
    <property type="entry name" value="ArsR-like_HTH"/>
</dbReference>
<evidence type="ECO:0000259" key="4">
    <source>
        <dbReference type="PROSITE" id="PS50987"/>
    </source>
</evidence>
<dbReference type="InterPro" id="IPR051011">
    <property type="entry name" value="Metal_resp_trans_reg"/>
</dbReference>
<dbReference type="Gene3D" id="1.10.10.10">
    <property type="entry name" value="Winged helix-like DNA-binding domain superfamily/Winged helix DNA-binding domain"/>
    <property type="match status" value="1"/>
</dbReference>
<comment type="caution">
    <text evidence="5">The sequence shown here is derived from an EMBL/GenBank/DDBJ whole genome shotgun (WGS) entry which is preliminary data.</text>
</comment>
<dbReference type="PROSITE" id="PS50987">
    <property type="entry name" value="HTH_ARSR_2"/>
    <property type="match status" value="1"/>
</dbReference>
<evidence type="ECO:0000256" key="2">
    <source>
        <dbReference type="ARBA" id="ARBA00023125"/>
    </source>
</evidence>
<sequence>MIVARFDADSLARVRLSPSPVCEANAWLRLTASGGRHPVFGDPGASARSALRDPDAALVAAVLPRSGRGYSPDLLTPKPLRGKGKQVLGDQLDRIAATAPDVVADQVSWTGRPMPASVRRAVDDGTFAVRAAGGIMRFWAAAIADGWTELTATIDADLAARAATMAGHGVGAMLDSLHDNISWAGDTLTVRSVWQEEFRLDGVEVVCAPAVLSWPTLSVQLCDPREAVLCYPAAGVGASRPAPDTGSLDRLLGPTRAALLGDLDAPRSTADLSRRHRLSAPTVSYHLAVLRKAALVGSRRDGQYVLYHRTDGGTDLMRRATR</sequence>
<keyword evidence="6" id="KW-1185">Reference proteome</keyword>
<dbReference type="CDD" id="cd00090">
    <property type="entry name" value="HTH_ARSR"/>
    <property type="match status" value="1"/>
</dbReference>
<dbReference type="InterPro" id="IPR001845">
    <property type="entry name" value="HTH_ArsR_DNA-bd_dom"/>
</dbReference>
<evidence type="ECO:0000256" key="1">
    <source>
        <dbReference type="ARBA" id="ARBA00023015"/>
    </source>
</evidence>
<reference evidence="5 6" key="1">
    <citation type="submission" date="2019-02" db="EMBL/GenBank/DDBJ databases">
        <title>Genomic Encyclopedia of Type Strains, Phase IV (KMG-IV): sequencing the most valuable type-strain genomes for metagenomic binning, comparative biology and taxonomic classification.</title>
        <authorList>
            <person name="Goeker M."/>
        </authorList>
    </citation>
    <scope>NUCLEOTIDE SEQUENCE [LARGE SCALE GENOMIC DNA]</scope>
    <source>
        <strain evidence="5 6">DSM 101727</strain>
    </source>
</reference>
<gene>
    <name evidence="5" type="ORF">EV193_101146</name>
</gene>
<dbReference type="InterPro" id="IPR036388">
    <property type="entry name" value="WH-like_DNA-bd_sf"/>
</dbReference>
<dbReference type="SMART" id="SM00418">
    <property type="entry name" value="HTH_ARSR"/>
    <property type="match status" value="1"/>
</dbReference>
<dbReference type="PRINTS" id="PR00778">
    <property type="entry name" value="HTHARSR"/>
</dbReference>
<keyword evidence="3" id="KW-0804">Transcription</keyword>
<dbReference type="AlphaFoldDB" id="A0A4Q7L6P1"/>
<dbReference type="EMBL" id="SGWQ01000001">
    <property type="protein sequence ID" value="RZS44271.1"/>
    <property type="molecule type" value="Genomic_DNA"/>
</dbReference>
<keyword evidence="2 5" id="KW-0238">DNA-binding</keyword>
<proteinExistence type="predicted"/>
<dbReference type="SUPFAM" id="SSF46785">
    <property type="entry name" value="Winged helix' DNA-binding domain"/>
    <property type="match status" value="1"/>
</dbReference>
<dbReference type="RefSeq" id="WP_130341973.1">
    <property type="nucleotide sequence ID" value="NZ_SGWQ01000001.1"/>
</dbReference>
<protein>
    <submittedName>
        <fullName evidence="5">DNA-binding transcriptional ArsR family regulator</fullName>
    </submittedName>
</protein>
<dbReference type="GO" id="GO:0003700">
    <property type="term" value="F:DNA-binding transcription factor activity"/>
    <property type="evidence" value="ECO:0007669"/>
    <property type="project" value="InterPro"/>
</dbReference>
<dbReference type="Proteomes" id="UP000294257">
    <property type="component" value="Unassembled WGS sequence"/>
</dbReference>
<dbReference type="OrthoDB" id="3460651at2"/>
<dbReference type="Pfam" id="PF12840">
    <property type="entry name" value="HTH_20"/>
    <property type="match status" value="1"/>
</dbReference>
<dbReference type="PANTHER" id="PTHR43132:SF8">
    <property type="entry name" value="HTH-TYPE TRANSCRIPTIONAL REGULATOR KMTR"/>
    <property type="match status" value="1"/>
</dbReference>
<dbReference type="InterPro" id="IPR036390">
    <property type="entry name" value="WH_DNA-bd_sf"/>
</dbReference>
<feature type="domain" description="HTH arsR-type" evidence="4">
    <location>
        <begin position="236"/>
        <end position="322"/>
    </location>
</feature>
<dbReference type="PANTHER" id="PTHR43132">
    <property type="entry name" value="ARSENICAL RESISTANCE OPERON REPRESSOR ARSR-RELATED"/>
    <property type="match status" value="1"/>
</dbReference>
<organism evidence="5 6">
    <name type="scientific">Herbihabitans rhizosphaerae</name>
    <dbReference type="NCBI Taxonomy" id="1872711"/>
    <lineage>
        <taxon>Bacteria</taxon>
        <taxon>Bacillati</taxon>
        <taxon>Actinomycetota</taxon>
        <taxon>Actinomycetes</taxon>
        <taxon>Pseudonocardiales</taxon>
        <taxon>Pseudonocardiaceae</taxon>
        <taxon>Herbihabitans</taxon>
    </lineage>
</organism>
<keyword evidence="1" id="KW-0805">Transcription regulation</keyword>
<accession>A0A4Q7L6P1</accession>
<evidence type="ECO:0000313" key="6">
    <source>
        <dbReference type="Proteomes" id="UP000294257"/>
    </source>
</evidence>